<organism evidence="1 2">
    <name type="scientific">Klebsiella michiganensis</name>
    <dbReference type="NCBI Taxonomy" id="1134687"/>
    <lineage>
        <taxon>Bacteria</taxon>
        <taxon>Pseudomonadati</taxon>
        <taxon>Pseudomonadota</taxon>
        <taxon>Gammaproteobacteria</taxon>
        <taxon>Enterobacterales</taxon>
        <taxon>Enterobacteriaceae</taxon>
        <taxon>Klebsiella/Raoultella group</taxon>
        <taxon>Klebsiella</taxon>
    </lineage>
</organism>
<proteinExistence type="predicted"/>
<dbReference type="Pfam" id="PF05936">
    <property type="entry name" value="T6SS_VasE"/>
    <property type="match status" value="1"/>
</dbReference>
<gene>
    <name evidence="1" type="ORF">CWN50_07615</name>
</gene>
<evidence type="ECO:0000313" key="1">
    <source>
        <dbReference type="EMBL" id="PLL42504.1"/>
    </source>
</evidence>
<dbReference type="Proteomes" id="UP000234505">
    <property type="component" value="Unassembled WGS sequence"/>
</dbReference>
<reference evidence="1 2" key="1">
    <citation type="submission" date="2017-11" db="EMBL/GenBank/DDBJ databases">
        <authorList>
            <person name="Han C.G."/>
        </authorList>
    </citation>
    <scope>NUCLEOTIDE SEQUENCE [LARGE SCALE GENOMIC DNA]</scope>
    <source>
        <strain evidence="1 2">A11</strain>
    </source>
</reference>
<reference evidence="1 2" key="2">
    <citation type="submission" date="2018-01" db="EMBL/GenBank/DDBJ databases">
        <title>Genomic study of Klebsiella pneumoniae.</title>
        <authorList>
            <person name="Yang Y."/>
            <person name="Bicalho R."/>
        </authorList>
    </citation>
    <scope>NUCLEOTIDE SEQUENCE [LARGE SCALE GENOMIC DNA]</scope>
    <source>
        <strain evidence="1 2">A11</strain>
    </source>
</reference>
<dbReference type="RefSeq" id="WP_074187882.1">
    <property type="nucleotide sequence ID" value="NZ_CP055325.1"/>
</dbReference>
<comment type="caution">
    <text evidence="1">The sequence shown here is derived from an EMBL/GenBank/DDBJ whole genome shotgun (WGS) entry which is preliminary data.</text>
</comment>
<name>A0A2J4RGR9_9ENTR</name>
<accession>A0A2J4RGR9</accession>
<dbReference type="AlphaFoldDB" id="A0A2J4RGR9"/>
<evidence type="ECO:0000313" key="2">
    <source>
        <dbReference type="Proteomes" id="UP000234505"/>
    </source>
</evidence>
<dbReference type="EMBL" id="PIDS01000170">
    <property type="protein sequence ID" value="PLL42504.1"/>
    <property type="molecule type" value="Genomic_DNA"/>
</dbReference>
<sequence>MQPGVANVEQEGVTPDRPLRYREEWVTLQDAFGSEEESMAVARFNFTIRFAHESNDAWKVCPVARLKGVT</sequence>
<protein>
    <submittedName>
        <fullName evidence="1">Uncharacterized protein</fullName>
    </submittedName>
</protein>
<dbReference type="InterPro" id="IPR010263">
    <property type="entry name" value="T6SS_TssK"/>
</dbReference>